<dbReference type="RefSeq" id="XP_032341263.1">
    <property type="nucleotide sequence ID" value="XM_032485372.1"/>
</dbReference>
<dbReference type="GeneID" id="102512841"/>
<name>A0A8B8THL7_CAMFR</name>
<dbReference type="SUPFAM" id="SSF50729">
    <property type="entry name" value="PH domain-like"/>
    <property type="match status" value="1"/>
</dbReference>
<dbReference type="InterPro" id="IPR018980">
    <property type="entry name" value="FERM_PH-like_C"/>
</dbReference>
<organism evidence="3 4">
    <name type="scientific">Camelus ferus</name>
    <name type="common">Wild bactrian camel</name>
    <name type="synonym">Camelus bactrianus ferus</name>
    <dbReference type="NCBI Taxonomy" id="419612"/>
    <lineage>
        <taxon>Eukaryota</taxon>
        <taxon>Metazoa</taxon>
        <taxon>Chordata</taxon>
        <taxon>Craniata</taxon>
        <taxon>Vertebrata</taxon>
        <taxon>Euteleostomi</taxon>
        <taxon>Mammalia</taxon>
        <taxon>Eutheria</taxon>
        <taxon>Laurasiatheria</taxon>
        <taxon>Artiodactyla</taxon>
        <taxon>Tylopoda</taxon>
        <taxon>Camelidae</taxon>
        <taxon>Camelus</taxon>
    </lineage>
</organism>
<evidence type="ECO:0000313" key="4">
    <source>
        <dbReference type="RefSeq" id="XP_032341263.1"/>
    </source>
</evidence>
<feature type="compositionally biased region" description="Low complexity" evidence="1">
    <location>
        <begin position="450"/>
        <end position="460"/>
    </location>
</feature>
<dbReference type="InterPro" id="IPR047145">
    <property type="entry name" value="FRMD6-like"/>
</dbReference>
<evidence type="ECO:0000259" key="2">
    <source>
        <dbReference type="PROSITE" id="PS50057"/>
    </source>
</evidence>
<evidence type="ECO:0000256" key="1">
    <source>
        <dbReference type="SAM" id="MobiDB-lite"/>
    </source>
</evidence>
<feature type="region of interest" description="Disordered" evidence="1">
    <location>
        <begin position="415"/>
        <end position="528"/>
    </location>
</feature>
<protein>
    <submittedName>
        <fullName evidence="4">FERM domain-containing protein 1 isoform X1</fullName>
    </submittedName>
</protein>
<dbReference type="CDD" id="cd13185">
    <property type="entry name" value="FERM_C_FRMD1_FRMD6"/>
    <property type="match status" value="1"/>
</dbReference>
<dbReference type="InterPro" id="IPR019748">
    <property type="entry name" value="FERM_central"/>
</dbReference>
<keyword evidence="3" id="KW-1185">Reference proteome</keyword>
<dbReference type="PANTHER" id="PTHR13429">
    <property type="entry name" value="FERM DOMAIN (PROTEIN4.1-EZRIN-RADIXIN-MOESIN) FAMILY"/>
    <property type="match status" value="1"/>
</dbReference>
<dbReference type="Proteomes" id="UP000694856">
    <property type="component" value="Chromosome 8"/>
</dbReference>
<feature type="domain" description="FERM" evidence="2">
    <location>
        <begin position="63"/>
        <end position="374"/>
    </location>
</feature>
<dbReference type="KEGG" id="cfr:102512841"/>
<dbReference type="SUPFAM" id="SSF47031">
    <property type="entry name" value="Second domain of FERM"/>
    <property type="match status" value="1"/>
</dbReference>
<dbReference type="Pfam" id="PF09379">
    <property type="entry name" value="FERM_N"/>
    <property type="match status" value="1"/>
</dbReference>
<dbReference type="Gene3D" id="2.30.29.30">
    <property type="entry name" value="Pleckstrin-homology domain (PH domain)/Phosphotyrosine-binding domain (PTB)"/>
    <property type="match status" value="1"/>
</dbReference>
<gene>
    <name evidence="4" type="primary">FRMD1</name>
</gene>
<dbReference type="GO" id="GO:0035332">
    <property type="term" value="P:positive regulation of hippo signaling"/>
    <property type="evidence" value="ECO:0007669"/>
    <property type="project" value="TreeGrafter"/>
</dbReference>
<dbReference type="InterPro" id="IPR014352">
    <property type="entry name" value="FERM/acyl-CoA-bd_prot_sf"/>
</dbReference>
<dbReference type="InterPro" id="IPR019749">
    <property type="entry name" value="Band_41_domain"/>
</dbReference>
<reference evidence="4" key="1">
    <citation type="submission" date="2025-08" db="UniProtKB">
        <authorList>
            <consortium name="RefSeq"/>
        </authorList>
    </citation>
    <scope>IDENTIFICATION</scope>
    <source>
        <tissue evidence="4">Ear skin</tissue>
    </source>
</reference>
<dbReference type="SUPFAM" id="SSF54236">
    <property type="entry name" value="Ubiquitin-like"/>
    <property type="match status" value="1"/>
</dbReference>
<dbReference type="InterPro" id="IPR018979">
    <property type="entry name" value="FERM_N"/>
</dbReference>
<dbReference type="SMART" id="SM00295">
    <property type="entry name" value="B41"/>
    <property type="match status" value="1"/>
</dbReference>
<proteinExistence type="predicted"/>
<dbReference type="AlphaFoldDB" id="A0A8B8THL7"/>
<evidence type="ECO:0000313" key="3">
    <source>
        <dbReference type="Proteomes" id="UP000694856"/>
    </source>
</evidence>
<feature type="compositionally biased region" description="Low complexity" evidence="1">
    <location>
        <begin position="415"/>
        <end position="429"/>
    </location>
</feature>
<dbReference type="InterPro" id="IPR029071">
    <property type="entry name" value="Ubiquitin-like_domsf"/>
</dbReference>
<dbReference type="Pfam" id="PF00373">
    <property type="entry name" value="FERM_M"/>
    <property type="match status" value="1"/>
</dbReference>
<accession>A0A8B8THL7</accession>
<dbReference type="Pfam" id="PF09380">
    <property type="entry name" value="FERM_C"/>
    <property type="match status" value="1"/>
</dbReference>
<dbReference type="InterPro" id="IPR035963">
    <property type="entry name" value="FERM_2"/>
</dbReference>
<dbReference type="InterPro" id="IPR000299">
    <property type="entry name" value="FERM_domain"/>
</dbReference>
<dbReference type="CTD" id="79981"/>
<dbReference type="CDD" id="cd14473">
    <property type="entry name" value="FERM_B-lobe"/>
    <property type="match status" value="1"/>
</dbReference>
<sequence length="665" mass="73401">MDAHKAVTELTAGKWDHRRCCGFAEDSRPSPNHRRSAGPQAYLSLSRKPATGVPRDWEQAGGCVLSALGPRAPPAACDFVQGPQLPAVQATGRELFQQVCDKTSIRETHFFGLSVVRNGEYVFVDLEQKLSKYFSKDWKREMHREGGRADAPFVAFLRVQYYVEDGRVIRDKAARHLYYCHLKERVLRSQCAHREEAYFLLAALGLQADLGNHREPAHRGPYFQPQAYFPQWIITKRGSAYILRHAPTLHREQRGLSPKEAELRFIREACRLEDVPVHFFRLYKDKKEDRPTVVLGLTLKGVQVYQEVHHAPQLLYDFPWSRVGKLAFLGKKFEIWPDGLPPARKLVYHTGCAWRSSHLLRLLRDSHQLHRALQPALRRLRQLEEVQEKKCYRESYVSDELELGLEQELGLDLGLAGRAAPGTPSSPGSPGCGDRAGGSQHPPHQLPLLSADSHCSSHSSGIEVDPQPGGPMGPGEMSVDEPIRAPAPCGEGPSCSSRASQSRRGTVGGGRGGPEGDTQDPGDASPQQPLAVVRVTLVSMRGRSTEALHQILEAEAAAEPCRTSTAAAWTTCAPHLPRAAHRAAVPSATHWTPRPSSSAVGGPWMASPWTCSGRTTSRRNLWYRCLAAPLHPHRTAPRTWGSSHAGPHLPLTSLCPGGSHRPPPG</sequence>
<dbReference type="PANTHER" id="PTHR13429:SF7">
    <property type="entry name" value="FERM DOMAIN-CONTAINING PROTEIN 1"/>
    <property type="match status" value="1"/>
</dbReference>
<dbReference type="Gene3D" id="3.10.20.90">
    <property type="entry name" value="Phosphatidylinositol 3-kinase Catalytic Subunit, Chain A, domain 1"/>
    <property type="match status" value="1"/>
</dbReference>
<dbReference type="InterPro" id="IPR041781">
    <property type="entry name" value="FRMD6-FERM_C"/>
</dbReference>
<dbReference type="SMART" id="SM01196">
    <property type="entry name" value="FERM_C"/>
    <property type="match status" value="1"/>
</dbReference>
<dbReference type="Gene3D" id="1.20.80.10">
    <property type="match status" value="1"/>
</dbReference>
<dbReference type="GO" id="GO:0098592">
    <property type="term" value="C:cytoplasmic side of apical plasma membrane"/>
    <property type="evidence" value="ECO:0007669"/>
    <property type="project" value="TreeGrafter"/>
</dbReference>
<dbReference type="InterPro" id="IPR011993">
    <property type="entry name" value="PH-like_dom_sf"/>
</dbReference>
<dbReference type="PROSITE" id="PS50057">
    <property type="entry name" value="FERM_3"/>
    <property type="match status" value="1"/>
</dbReference>
<feature type="compositionally biased region" description="Gly residues" evidence="1">
    <location>
        <begin position="506"/>
        <end position="515"/>
    </location>
</feature>